<dbReference type="InterPro" id="IPR041470">
    <property type="entry name" value="GCP_N"/>
</dbReference>
<dbReference type="GO" id="GO:0051321">
    <property type="term" value="P:meiotic cell cycle"/>
    <property type="evidence" value="ECO:0007669"/>
    <property type="project" value="TreeGrafter"/>
</dbReference>
<dbReference type="EMBL" id="VYZN01000039">
    <property type="protein sequence ID" value="KAE9532367.1"/>
    <property type="molecule type" value="Genomic_DNA"/>
</dbReference>
<dbReference type="GO" id="GO:0051011">
    <property type="term" value="F:microtubule minus-end binding"/>
    <property type="evidence" value="ECO:0007669"/>
    <property type="project" value="TreeGrafter"/>
</dbReference>
<dbReference type="PANTHER" id="PTHR19302:SF14">
    <property type="entry name" value="GAMMA-TUBULIN COMPLEX COMPONENT 3"/>
    <property type="match status" value="1"/>
</dbReference>
<evidence type="ECO:0000313" key="8">
    <source>
        <dbReference type="EMBL" id="KAE9532367.1"/>
    </source>
</evidence>
<evidence type="ECO:0000256" key="4">
    <source>
        <dbReference type="ARBA" id="ARBA00022701"/>
    </source>
</evidence>
<name>A0A6G0TG49_APHGL</name>
<proteinExistence type="inferred from homology"/>
<accession>A0A6G0TG49</accession>
<dbReference type="GO" id="GO:0007020">
    <property type="term" value="P:microtubule nucleation"/>
    <property type="evidence" value="ECO:0007669"/>
    <property type="project" value="InterPro"/>
</dbReference>
<evidence type="ECO:0000259" key="6">
    <source>
        <dbReference type="Pfam" id="PF04130"/>
    </source>
</evidence>
<comment type="subcellular location">
    <subcellularLocation>
        <location evidence="1">Cytoplasm</location>
        <location evidence="1">Cytoskeleton</location>
    </subcellularLocation>
</comment>
<dbReference type="Gene3D" id="1.20.120.1900">
    <property type="entry name" value="Gamma-tubulin complex, C-terminal domain"/>
    <property type="match status" value="1"/>
</dbReference>
<evidence type="ECO:0000313" key="9">
    <source>
        <dbReference type="Proteomes" id="UP000475862"/>
    </source>
</evidence>
<evidence type="ECO:0000256" key="2">
    <source>
        <dbReference type="ARBA" id="ARBA00010337"/>
    </source>
</evidence>
<evidence type="ECO:0000256" key="5">
    <source>
        <dbReference type="ARBA" id="ARBA00023212"/>
    </source>
</evidence>
<dbReference type="GO" id="GO:0051225">
    <property type="term" value="P:spindle assembly"/>
    <property type="evidence" value="ECO:0007669"/>
    <property type="project" value="TreeGrafter"/>
</dbReference>
<dbReference type="GO" id="GO:0000930">
    <property type="term" value="C:gamma-tubulin complex"/>
    <property type="evidence" value="ECO:0007669"/>
    <property type="project" value="TreeGrafter"/>
</dbReference>
<dbReference type="InterPro" id="IPR040457">
    <property type="entry name" value="GCP_C"/>
</dbReference>
<dbReference type="GO" id="GO:0000922">
    <property type="term" value="C:spindle pole"/>
    <property type="evidence" value="ECO:0007669"/>
    <property type="project" value="InterPro"/>
</dbReference>
<dbReference type="GO" id="GO:0031122">
    <property type="term" value="P:cytoplasmic microtubule organization"/>
    <property type="evidence" value="ECO:0007669"/>
    <property type="project" value="TreeGrafter"/>
</dbReference>
<comment type="caution">
    <text evidence="8">The sequence shown here is derived from an EMBL/GenBank/DDBJ whole genome shotgun (WGS) entry which is preliminary data.</text>
</comment>
<comment type="similarity">
    <text evidence="2">Belongs to the TUBGCP family.</text>
</comment>
<keyword evidence="9" id="KW-1185">Reference proteome</keyword>
<gene>
    <name evidence="8" type="ORF">AGLY_009990</name>
</gene>
<dbReference type="Proteomes" id="UP000475862">
    <property type="component" value="Unassembled WGS sequence"/>
</dbReference>
<dbReference type="PANTHER" id="PTHR19302">
    <property type="entry name" value="GAMMA TUBULIN COMPLEX PROTEIN"/>
    <property type="match status" value="1"/>
</dbReference>
<reference evidence="8 9" key="1">
    <citation type="submission" date="2019-08" db="EMBL/GenBank/DDBJ databases">
        <title>The genome of the soybean aphid Biotype 1, its phylome, world population structure and adaptation to the North American continent.</title>
        <authorList>
            <person name="Giordano R."/>
            <person name="Donthu R.K."/>
            <person name="Hernandez A.G."/>
            <person name="Wright C.L."/>
            <person name="Zimin A.V."/>
        </authorList>
    </citation>
    <scope>NUCLEOTIDE SEQUENCE [LARGE SCALE GENOMIC DNA]</scope>
    <source>
        <tissue evidence="8">Whole aphids</tissue>
    </source>
</reference>
<evidence type="ECO:0000256" key="3">
    <source>
        <dbReference type="ARBA" id="ARBA00022490"/>
    </source>
</evidence>
<keyword evidence="3" id="KW-0963">Cytoplasm</keyword>
<dbReference type="OrthoDB" id="5860513at2759"/>
<dbReference type="GO" id="GO:0000278">
    <property type="term" value="P:mitotic cell cycle"/>
    <property type="evidence" value="ECO:0007669"/>
    <property type="project" value="TreeGrafter"/>
</dbReference>
<dbReference type="Pfam" id="PF17681">
    <property type="entry name" value="GCP_N_terminal"/>
    <property type="match status" value="1"/>
</dbReference>
<dbReference type="GO" id="GO:0043015">
    <property type="term" value="F:gamma-tubulin binding"/>
    <property type="evidence" value="ECO:0007669"/>
    <property type="project" value="InterPro"/>
</dbReference>
<dbReference type="Pfam" id="PF04130">
    <property type="entry name" value="GCP_C_terminal"/>
    <property type="match status" value="1"/>
</dbReference>
<keyword evidence="4" id="KW-0493">Microtubule</keyword>
<evidence type="ECO:0000259" key="7">
    <source>
        <dbReference type="Pfam" id="PF17681"/>
    </source>
</evidence>
<feature type="domain" description="Gamma tubulin complex component C-terminal" evidence="6">
    <location>
        <begin position="437"/>
        <end position="737"/>
    </location>
</feature>
<sequence length="742" mass="87091">MIDSDEYFGNTFTNKLYQIIYTQIFKSHQGQTNRIDNIIMEQLQSPQKEQFISLFIELKTKNDPLDTNYVLRLCHKLLEQKKSNESLSYTDQINSQNKLGHQHFGQTQLKVDKRDRNETYGLIGENDDNFSLPANRMNFSIGDKYLGTRIKCGRELLLNLTQYDQDIKWVESDKETALITIPNLEFVIKHVNELGRLHKIIKDYINTDSEHTGSVAKALRFSLQEKINLYYVYVNNWLRANLEVLEHSKDNLRAFIPLDHNVLIRFKCLAKVVQNAKGKSGCNLISSVIHSSIREIENKMFNEITKPIQEKILRWMIDGEIEDKHGEFFIEENLSENYWNNSHTLSSTNTLDFLSEYQLNEIYQTGKNMKLLLKMFSPKIKTKIEKLRENIKILASNEDGLNIMLSDKCSKTSKIISDSCDQSSALLMEVLIDDYDLYQHFEGFRNYMLLGRGDFYTYVIHELEPYFGNSELYNYQLKDIIKNAYVLTSAGNDSKKLFNNLKYRIDITEKVNWDSIKFEYKTDEPLNHIFGPCSFSHYANVFQFLWRLKNLDWITHKIWHELSNFVKTSFNMIELKSVLRNINAFLSNMLSCVNEIQNFMFEMIHDEWEQFKSETHRATCVKTITDAHMSFLESITKCMEDGSVSLVAYVESLKIHAKRFSNVFYCFIDMTEFLSENPKTRTYGALHEEIINDFMYNFRDIKNQYEMELCDFLIKLKGSAIRGLGTLALRIDFNGYYSSNEN</sequence>
<dbReference type="AlphaFoldDB" id="A0A6G0TG49"/>
<protein>
    <submittedName>
        <fullName evidence="8">Uncharacterized protein</fullName>
    </submittedName>
</protein>
<organism evidence="8 9">
    <name type="scientific">Aphis glycines</name>
    <name type="common">Soybean aphid</name>
    <dbReference type="NCBI Taxonomy" id="307491"/>
    <lineage>
        <taxon>Eukaryota</taxon>
        <taxon>Metazoa</taxon>
        <taxon>Ecdysozoa</taxon>
        <taxon>Arthropoda</taxon>
        <taxon>Hexapoda</taxon>
        <taxon>Insecta</taxon>
        <taxon>Pterygota</taxon>
        <taxon>Neoptera</taxon>
        <taxon>Paraneoptera</taxon>
        <taxon>Hemiptera</taxon>
        <taxon>Sternorrhyncha</taxon>
        <taxon>Aphidomorpha</taxon>
        <taxon>Aphidoidea</taxon>
        <taxon>Aphididae</taxon>
        <taxon>Aphidini</taxon>
        <taxon>Aphis</taxon>
        <taxon>Aphis</taxon>
    </lineage>
</organism>
<dbReference type="InterPro" id="IPR042241">
    <property type="entry name" value="GCP_C_sf"/>
</dbReference>
<dbReference type="GO" id="GO:0005874">
    <property type="term" value="C:microtubule"/>
    <property type="evidence" value="ECO:0007669"/>
    <property type="project" value="UniProtKB-KW"/>
</dbReference>
<keyword evidence="5" id="KW-0206">Cytoskeleton</keyword>
<dbReference type="InterPro" id="IPR007259">
    <property type="entry name" value="GCP"/>
</dbReference>
<feature type="domain" description="Gamma tubulin complex component protein N-terminal" evidence="7">
    <location>
        <begin position="179"/>
        <end position="433"/>
    </location>
</feature>
<evidence type="ECO:0000256" key="1">
    <source>
        <dbReference type="ARBA" id="ARBA00004245"/>
    </source>
</evidence>